<dbReference type="EMBL" id="VDMD01000032">
    <property type="protein sequence ID" value="TRM58947.1"/>
    <property type="molecule type" value="Genomic_DNA"/>
</dbReference>
<keyword evidence="3" id="KW-1185">Reference proteome</keyword>
<name>A0A550C2C8_9AGAR</name>
<feature type="transmembrane region" description="Helical" evidence="1">
    <location>
        <begin position="88"/>
        <end position="113"/>
    </location>
</feature>
<feature type="transmembrane region" description="Helical" evidence="1">
    <location>
        <begin position="125"/>
        <end position="145"/>
    </location>
</feature>
<accession>A0A550C2C8</accession>
<feature type="transmembrane region" description="Helical" evidence="1">
    <location>
        <begin position="165"/>
        <end position="190"/>
    </location>
</feature>
<organism evidence="2 3">
    <name type="scientific">Schizophyllum amplum</name>
    <dbReference type="NCBI Taxonomy" id="97359"/>
    <lineage>
        <taxon>Eukaryota</taxon>
        <taxon>Fungi</taxon>
        <taxon>Dikarya</taxon>
        <taxon>Basidiomycota</taxon>
        <taxon>Agaricomycotina</taxon>
        <taxon>Agaricomycetes</taxon>
        <taxon>Agaricomycetidae</taxon>
        <taxon>Agaricales</taxon>
        <taxon>Schizophyllaceae</taxon>
        <taxon>Schizophyllum</taxon>
    </lineage>
</organism>
<sequence length="337" mass="37000">MTSGLSRMYHDAPIYQGMASLAYGIHAALYIASVSALARLPNSSRFLSFMMALMFSTSTAWIIILIRLQSFSLLVRYRPDDAPALPNGLAGLTAAVARINYMLSDVIVAWRAWVLWPGNRPVRCTLAFALCLLVVSGFSELGYTYSKYGPYSSLAKLPDRTDNYIRAFTGSLLVVLSNLLSTTLVAIKVWQYRRNVKSYLGRSTQTRVEKLLLLLTESGFIYSAVWIVYLGAVFASANTDDGDILSVASGMGTMLPSIEGMYPTLVVLICSLQSSPTHELETMEFEVFTETDGHTASTSGRSTGRIRAESIVFRVNDALISETSEVRSVCTARRPGD</sequence>
<feature type="transmembrane region" description="Helical" evidence="1">
    <location>
        <begin position="211"/>
        <end position="235"/>
    </location>
</feature>
<dbReference type="OrthoDB" id="3248740at2759"/>
<dbReference type="AlphaFoldDB" id="A0A550C2C8"/>
<evidence type="ECO:0000313" key="3">
    <source>
        <dbReference type="Proteomes" id="UP000320762"/>
    </source>
</evidence>
<keyword evidence="1" id="KW-0812">Transmembrane</keyword>
<dbReference type="Proteomes" id="UP000320762">
    <property type="component" value="Unassembled WGS sequence"/>
</dbReference>
<protein>
    <submittedName>
        <fullName evidence="2">Uncharacterized protein</fullName>
    </submittedName>
</protein>
<feature type="transmembrane region" description="Helical" evidence="1">
    <location>
        <begin position="20"/>
        <end position="40"/>
    </location>
</feature>
<reference evidence="2 3" key="1">
    <citation type="journal article" date="2019" name="New Phytol.">
        <title>Comparative genomics reveals unique wood-decay strategies and fruiting body development in the Schizophyllaceae.</title>
        <authorList>
            <person name="Almasi E."/>
            <person name="Sahu N."/>
            <person name="Krizsan K."/>
            <person name="Balint B."/>
            <person name="Kovacs G.M."/>
            <person name="Kiss B."/>
            <person name="Cseklye J."/>
            <person name="Drula E."/>
            <person name="Henrissat B."/>
            <person name="Nagy I."/>
            <person name="Chovatia M."/>
            <person name="Adam C."/>
            <person name="LaButti K."/>
            <person name="Lipzen A."/>
            <person name="Riley R."/>
            <person name="Grigoriev I.V."/>
            <person name="Nagy L.G."/>
        </authorList>
    </citation>
    <scope>NUCLEOTIDE SEQUENCE [LARGE SCALE GENOMIC DNA]</scope>
    <source>
        <strain evidence="2 3">NL-1724</strain>
    </source>
</reference>
<keyword evidence="1" id="KW-1133">Transmembrane helix</keyword>
<proteinExistence type="predicted"/>
<comment type="caution">
    <text evidence="2">The sequence shown here is derived from an EMBL/GenBank/DDBJ whole genome shotgun (WGS) entry which is preliminary data.</text>
</comment>
<evidence type="ECO:0000256" key="1">
    <source>
        <dbReference type="SAM" id="Phobius"/>
    </source>
</evidence>
<evidence type="ECO:0000313" key="2">
    <source>
        <dbReference type="EMBL" id="TRM58947.1"/>
    </source>
</evidence>
<gene>
    <name evidence="2" type="ORF">BD626DRAFT_573204</name>
</gene>
<feature type="transmembrane region" description="Helical" evidence="1">
    <location>
        <begin position="47"/>
        <end position="68"/>
    </location>
</feature>
<keyword evidence="1" id="KW-0472">Membrane</keyword>